<dbReference type="PIRSF" id="PIRSF000148">
    <property type="entry name" value="ASA_dh"/>
    <property type="match status" value="1"/>
</dbReference>
<dbReference type="GO" id="GO:0009097">
    <property type="term" value="P:isoleucine biosynthetic process"/>
    <property type="evidence" value="ECO:0007669"/>
    <property type="project" value="UniProtKB-UniRule"/>
</dbReference>
<dbReference type="UniPathway" id="UPA00051">
    <property type="reaction ID" value="UER00464"/>
</dbReference>
<keyword evidence="9 16" id="KW-0791">Threonine biosynthesis</keyword>
<dbReference type="InterPro" id="IPR005986">
    <property type="entry name" value="Asp_semialdehyde_DH_beta"/>
</dbReference>
<evidence type="ECO:0000256" key="10">
    <source>
        <dbReference type="ARBA" id="ARBA00022857"/>
    </source>
</evidence>
<keyword evidence="14 16" id="KW-0486">Methionine biosynthesis</keyword>
<comment type="pathway">
    <text evidence="3 16">Amino-acid biosynthesis; L-lysine biosynthesis via DAP pathway; (S)-tetrahydrodipicolinate from L-aspartate: step 2/4.</text>
</comment>
<feature type="active site" description="Acyl-thioester intermediate" evidence="16 17">
    <location>
        <position position="129"/>
    </location>
</feature>
<organism evidence="19 20">
    <name type="scientific">Persephonella hydrogeniphila</name>
    <dbReference type="NCBI Taxonomy" id="198703"/>
    <lineage>
        <taxon>Bacteria</taxon>
        <taxon>Pseudomonadati</taxon>
        <taxon>Aquificota</taxon>
        <taxon>Aquificia</taxon>
        <taxon>Aquificales</taxon>
        <taxon>Hydrogenothermaceae</taxon>
        <taxon>Persephonella</taxon>
    </lineage>
</organism>
<comment type="function">
    <text evidence="1 16">Catalyzes the NADPH-dependent formation of L-aspartate-semialdehyde (L-ASA) by the reductive dephosphorylation of L-aspartyl-4-phosphate.</text>
</comment>
<dbReference type="Gene3D" id="3.30.360.10">
    <property type="entry name" value="Dihydrodipicolinate Reductase, domain 2"/>
    <property type="match status" value="1"/>
</dbReference>
<dbReference type="GO" id="GO:0004073">
    <property type="term" value="F:aspartate-semialdehyde dehydrogenase activity"/>
    <property type="evidence" value="ECO:0007669"/>
    <property type="project" value="UniProtKB-UniRule"/>
</dbReference>
<comment type="subunit">
    <text evidence="6 16">Homodimer.</text>
</comment>
<reference evidence="20" key="1">
    <citation type="submission" date="2017-09" db="EMBL/GenBank/DDBJ databases">
        <authorList>
            <person name="Varghese N."/>
            <person name="Submissions S."/>
        </authorList>
    </citation>
    <scope>NUCLEOTIDE SEQUENCE [LARGE SCALE GENOMIC DNA]</scope>
    <source>
        <strain evidence="20">DSM 15103</strain>
    </source>
</reference>
<dbReference type="SMART" id="SM00859">
    <property type="entry name" value="Semialdhyde_dh"/>
    <property type="match status" value="1"/>
</dbReference>
<comment type="pathway">
    <text evidence="2 16">Amino-acid biosynthesis; L-methionine biosynthesis via de novo pathway; L-homoserine from L-aspartate: step 2/3.</text>
</comment>
<keyword evidence="11 16" id="KW-0220">Diaminopimelate biosynthesis</keyword>
<dbReference type="GO" id="GO:0009088">
    <property type="term" value="P:threonine biosynthetic process"/>
    <property type="evidence" value="ECO:0007669"/>
    <property type="project" value="UniProtKB-UniRule"/>
</dbReference>
<proteinExistence type="inferred from homology"/>
<dbReference type="GO" id="GO:0019877">
    <property type="term" value="P:diaminopimelate biosynthetic process"/>
    <property type="evidence" value="ECO:0007669"/>
    <property type="project" value="UniProtKB-UniRule"/>
</dbReference>
<dbReference type="Proteomes" id="UP000219036">
    <property type="component" value="Unassembled WGS sequence"/>
</dbReference>
<protein>
    <recommendedName>
        <fullName evidence="7 16">Aspartate-semialdehyde dehydrogenase</fullName>
        <shortName evidence="16">ASA dehydrogenase</shortName>
        <shortName evidence="16">ASADH</shortName>
        <ecNumber evidence="7 16">1.2.1.11</ecNumber>
    </recommendedName>
    <alternativeName>
        <fullName evidence="16">Aspartate-beta-semialdehyde dehydrogenase</fullName>
    </alternativeName>
</protein>
<dbReference type="SUPFAM" id="SSF51735">
    <property type="entry name" value="NAD(P)-binding Rossmann-fold domains"/>
    <property type="match status" value="1"/>
</dbReference>
<evidence type="ECO:0000256" key="3">
    <source>
        <dbReference type="ARBA" id="ARBA00005076"/>
    </source>
</evidence>
<comment type="catalytic activity">
    <reaction evidence="15 16">
        <text>L-aspartate 4-semialdehyde + phosphate + NADP(+) = 4-phospho-L-aspartate + NADPH + H(+)</text>
        <dbReference type="Rhea" id="RHEA:24284"/>
        <dbReference type="ChEBI" id="CHEBI:15378"/>
        <dbReference type="ChEBI" id="CHEBI:43474"/>
        <dbReference type="ChEBI" id="CHEBI:57535"/>
        <dbReference type="ChEBI" id="CHEBI:57783"/>
        <dbReference type="ChEBI" id="CHEBI:58349"/>
        <dbReference type="ChEBI" id="CHEBI:537519"/>
        <dbReference type="EC" id="1.2.1.11"/>
    </reaction>
</comment>
<evidence type="ECO:0000256" key="15">
    <source>
        <dbReference type="ARBA" id="ARBA00047891"/>
    </source>
</evidence>
<evidence type="ECO:0000256" key="2">
    <source>
        <dbReference type="ARBA" id="ARBA00005021"/>
    </source>
</evidence>
<dbReference type="RefSeq" id="WP_097000820.1">
    <property type="nucleotide sequence ID" value="NZ_OBEI01000008.1"/>
</dbReference>
<comment type="similarity">
    <text evidence="5 16">Belongs to the aspartate-semialdehyde dehydrogenase family.</text>
</comment>
<sequence>MKNYNIAILGATGAVGQTMLRVLEERNFPVDEIRLLASERSAGKELEFMGIKYKVQPVSPEAFEGIDIALFSAGGSRSKEWAPVAVEKGAIVIDNSSAFRMDDDVPLVVPEVNPEDVKWHKGIIANPNCSTIQMVVALNPIHKSKKIKRVIVSTYQAVSGAGATAIKDLEEETKAFFEGKYYYPEALPNHIAFNVIPHIDVFLDNDYTKEEMKMFNETRKIMHAPEIKVSATCARVPVFYGHSEAVTIETEEPISPEEAREILKNAPGVILEDDPQNNVYPMPIEVAGKDEVFVGRIRKDLAFDNGLSMWVVADNLRKGAATNAVQIAELLVEYGLV</sequence>
<evidence type="ECO:0000313" key="20">
    <source>
        <dbReference type="Proteomes" id="UP000219036"/>
    </source>
</evidence>
<dbReference type="CDD" id="cd02316">
    <property type="entry name" value="VcASADH2_like_N"/>
    <property type="match status" value="1"/>
</dbReference>
<evidence type="ECO:0000256" key="9">
    <source>
        <dbReference type="ARBA" id="ARBA00022697"/>
    </source>
</evidence>
<evidence type="ECO:0000256" key="8">
    <source>
        <dbReference type="ARBA" id="ARBA00022605"/>
    </source>
</evidence>
<dbReference type="HAMAP" id="MF_02121">
    <property type="entry name" value="ASADH"/>
    <property type="match status" value="1"/>
</dbReference>
<dbReference type="Pfam" id="PF01118">
    <property type="entry name" value="Semialdhyde_dh"/>
    <property type="match status" value="1"/>
</dbReference>
<evidence type="ECO:0000256" key="7">
    <source>
        <dbReference type="ARBA" id="ARBA00013120"/>
    </source>
</evidence>
<keyword evidence="12 16" id="KW-0560">Oxidoreductase</keyword>
<dbReference type="InterPro" id="IPR036291">
    <property type="entry name" value="NAD(P)-bd_dom_sf"/>
</dbReference>
<dbReference type="PANTHER" id="PTHR46278">
    <property type="entry name" value="DEHYDROGENASE, PUTATIVE-RELATED"/>
    <property type="match status" value="1"/>
</dbReference>
<feature type="binding site" evidence="16">
    <location>
        <position position="100"/>
    </location>
    <ligand>
        <name>phosphate</name>
        <dbReference type="ChEBI" id="CHEBI:43474"/>
    </ligand>
</feature>
<name>A0A285NK87_9AQUI</name>
<dbReference type="SUPFAM" id="SSF55347">
    <property type="entry name" value="Glyceraldehyde-3-phosphate dehydrogenase-like, C-terminal domain"/>
    <property type="match status" value="1"/>
</dbReference>
<feature type="binding site" evidence="16">
    <location>
        <begin position="159"/>
        <end position="160"/>
    </location>
    <ligand>
        <name>NADP(+)</name>
        <dbReference type="ChEBI" id="CHEBI:58349"/>
    </ligand>
</feature>
<evidence type="ECO:0000256" key="4">
    <source>
        <dbReference type="ARBA" id="ARBA00005097"/>
    </source>
</evidence>
<dbReference type="PANTHER" id="PTHR46278:SF2">
    <property type="entry name" value="ASPARTATE-SEMIALDEHYDE DEHYDROGENASE"/>
    <property type="match status" value="1"/>
</dbReference>
<evidence type="ECO:0000256" key="11">
    <source>
        <dbReference type="ARBA" id="ARBA00022915"/>
    </source>
</evidence>
<feature type="binding site" evidence="16">
    <location>
        <begin position="40"/>
        <end position="41"/>
    </location>
    <ligand>
        <name>NADP(+)</name>
        <dbReference type="ChEBI" id="CHEBI:58349"/>
    </ligand>
</feature>
<dbReference type="CDD" id="cd18131">
    <property type="entry name" value="ASADH_C_bac_euk_like"/>
    <property type="match status" value="1"/>
</dbReference>
<feature type="active site" description="Proton acceptor" evidence="16 17">
    <location>
        <position position="242"/>
    </location>
</feature>
<keyword evidence="13 16" id="KW-0457">Lysine biosynthesis</keyword>
<evidence type="ECO:0000256" key="14">
    <source>
        <dbReference type="ARBA" id="ARBA00023167"/>
    </source>
</evidence>
<dbReference type="GO" id="GO:0051287">
    <property type="term" value="F:NAD binding"/>
    <property type="evidence" value="ECO:0007669"/>
    <property type="project" value="InterPro"/>
</dbReference>
<feature type="domain" description="Semialdehyde dehydrogenase NAD-binding" evidence="18">
    <location>
        <begin position="5"/>
        <end position="120"/>
    </location>
</feature>
<dbReference type="GO" id="GO:0046983">
    <property type="term" value="F:protein dimerization activity"/>
    <property type="evidence" value="ECO:0007669"/>
    <property type="project" value="InterPro"/>
</dbReference>
<dbReference type="NCBIfam" id="NF011456">
    <property type="entry name" value="PRK14874.1"/>
    <property type="match status" value="1"/>
</dbReference>
<feature type="binding site" evidence="16">
    <location>
        <position position="235"/>
    </location>
    <ligand>
        <name>substrate</name>
    </ligand>
</feature>
<dbReference type="PROSITE" id="PS01103">
    <property type="entry name" value="ASD"/>
    <property type="match status" value="1"/>
</dbReference>
<comment type="caution">
    <text evidence="16">Lacks conserved residue(s) required for the propagation of feature annotation.</text>
</comment>
<evidence type="ECO:0000256" key="6">
    <source>
        <dbReference type="ARBA" id="ARBA00011738"/>
    </source>
</evidence>
<dbReference type="InterPro" id="IPR000534">
    <property type="entry name" value="Semialdehyde_DH_NAD-bd"/>
</dbReference>
<dbReference type="InterPro" id="IPR012280">
    <property type="entry name" value="Semialdhyde_DH_dimer_dom"/>
</dbReference>
<keyword evidence="8 16" id="KW-0028">Amino-acid biosynthesis</keyword>
<dbReference type="EMBL" id="OBEI01000008">
    <property type="protein sequence ID" value="SNZ09910.1"/>
    <property type="molecule type" value="Genomic_DNA"/>
</dbReference>
<comment type="pathway">
    <text evidence="4 16">Amino-acid biosynthesis; L-threonine biosynthesis; L-threonine from L-aspartate: step 2/5.</text>
</comment>
<dbReference type="OrthoDB" id="9805684at2"/>
<dbReference type="NCBIfam" id="TIGR01296">
    <property type="entry name" value="asd_B"/>
    <property type="match status" value="1"/>
</dbReference>
<dbReference type="UniPathway" id="UPA00034">
    <property type="reaction ID" value="UER00016"/>
</dbReference>
<dbReference type="EC" id="1.2.1.11" evidence="7 16"/>
<evidence type="ECO:0000256" key="1">
    <source>
        <dbReference type="ARBA" id="ARBA00002492"/>
    </source>
</evidence>
<accession>A0A285NK87</accession>
<evidence type="ECO:0000256" key="5">
    <source>
        <dbReference type="ARBA" id="ARBA00010584"/>
    </source>
</evidence>
<dbReference type="GO" id="GO:0050661">
    <property type="term" value="F:NADP binding"/>
    <property type="evidence" value="ECO:0007669"/>
    <property type="project" value="UniProtKB-UniRule"/>
</dbReference>
<keyword evidence="20" id="KW-1185">Reference proteome</keyword>
<evidence type="ECO:0000259" key="18">
    <source>
        <dbReference type="SMART" id="SM00859"/>
    </source>
</evidence>
<dbReference type="GO" id="GO:0071266">
    <property type="term" value="P:'de novo' L-methionine biosynthetic process"/>
    <property type="evidence" value="ECO:0007669"/>
    <property type="project" value="UniProtKB-UniRule"/>
</dbReference>
<feature type="binding site" evidence="16">
    <location>
        <position position="315"/>
    </location>
    <ligand>
        <name>NADP(+)</name>
        <dbReference type="ChEBI" id="CHEBI:58349"/>
    </ligand>
</feature>
<dbReference type="GO" id="GO:0009089">
    <property type="term" value="P:lysine biosynthetic process via diaminopimelate"/>
    <property type="evidence" value="ECO:0007669"/>
    <property type="project" value="UniProtKB-UniRule"/>
</dbReference>
<dbReference type="AlphaFoldDB" id="A0A285NK87"/>
<evidence type="ECO:0000313" key="19">
    <source>
        <dbReference type="EMBL" id="SNZ09910.1"/>
    </source>
</evidence>
<dbReference type="InterPro" id="IPR012080">
    <property type="entry name" value="Asp_semialdehyde_DH"/>
</dbReference>
<dbReference type="Pfam" id="PF02774">
    <property type="entry name" value="Semialdhyde_dhC"/>
    <property type="match status" value="1"/>
</dbReference>
<evidence type="ECO:0000256" key="13">
    <source>
        <dbReference type="ARBA" id="ARBA00023154"/>
    </source>
</evidence>
<dbReference type="Gene3D" id="3.40.50.720">
    <property type="entry name" value="NAD(P)-binding Rossmann-like Domain"/>
    <property type="match status" value="1"/>
</dbReference>
<evidence type="ECO:0000256" key="12">
    <source>
        <dbReference type="ARBA" id="ARBA00023002"/>
    </source>
</evidence>
<evidence type="ECO:0000256" key="17">
    <source>
        <dbReference type="PIRSR" id="PIRSR000148-1"/>
    </source>
</evidence>
<keyword evidence="10 16" id="KW-0521">NADP</keyword>
<feature type="binding site" evidence="16">
    <location>
        <position position="156"/>
    </location>
    <ligand>
        <name>substrate</name>
    </ligand>
</feature>
<feature type="binding site" evidence="16">
    <location>
        <begin position="12"/>
        <end position="15"/>
    </location>
    <ligand>
        <name>NADP(+)</name>
        <dbReference type="ChEBI" id="CHEBI:58349"/>
    </ligand>
</feature>
<dbReference type="UniPathway" id="UPA00050">
    <property type="reaction ID" value="UER00463"/>
</dbReference>
<dbReference type="InterPro" id="IPR000319">
    <property type="entry name" value="Asp-semialdehyde_DH_CS"/>
</dbReference>
<gene>
    <name evidence="16" type="primary">asd</name>
    <name evidence="19" type="ORF">SAMN06265182_1659</name>
</gene>
<evidence type="ECO:0000256" key="16">
    <source>
        <dbReference type="HAMAP-Rule" id="MF_02121"/>
    </source>
</evidence>